<dbReference type="PANTHER" id="PTHR30273">
    <property type="entry name" value="PERIPLASMIC SIGNAL SENSOR AND SIGMA FACTOR ACTIVATOR FECR-RELATED"/>
    <property type="match status" value="1"/>
</dbReference>
<sequence>MQHYKNYRPEDFASDASFRRWVLEGNDYDTIFWENWIDNNPEKREDIENSKNILLSITNAFNQISDDELQEELEKLEFKLDEKEDAQSKWKTFLFNRRFFYVAASVAMLLGGFWWFVKQTGSMRYGDMLFHSNQTVLVNNDLIEKENYTGHQVTVALADGSIVILQNESKISYPKTFAKEKREVYLEGEAFFEIAKDPQKPFYVFANDLVTKVLGTSFSVKNDKISKKVKVIVKTGRVSVFERTEENLNKQQTQTQLDGLVLTPNQQVVFDEVDKRMQRSTVENPEILAMPIQKNLFEFDHTPIADVFKKLEESYGLKVMFDKDVMKNCYLTASLADEPLFEKLLLICKTIDARYEVIDAQIIIYSKGCI</sequence>
<dbReference type="Gene3D" id="3.55.50.30">
    <property type="match status" value="1"/>
</dbReference>
<keyword evidence="1" id="KW-0472">Membrane</keyword>
<feature type="transmembrane region" description="Helical" evidence="1">
    <location>
        <begin position="99"/>
        <end position="117"/>
    </location>
</feature>
<dbReference type="Pfam" id="PF04773">
    <property type="entry name" value="FecR"/>
    <property type="match status" value="1"/>
</dbReference>
<gene>
    <name evidence="4" type="ORF">VB264_08930</name>
</gene>
<dbReference type="Proteomes" id="UP001304671">
    <property type="component" value="Unassembled WGS sequence"/>
</dbReference>
<dbReference type="Gene3D" id="2.60.120.1440">
    <property type="match status" value="1"/>
</dbReference>
<comment type="caution">
    <text evidence="4">The sequence shown here is derived from an EMBL/GenBank/DDBJ whole genome shotgun (WGS) entry which is preliminary data.</text>
</comment>
<keyword evidence="1" id="KW-1133">Transmembrane helix</keyword>
<protein>
    <submittedName>
        <fullName evidence="4">FecR domain-containing protein</fullName>
    </submittedName>
</protein>
<dbReference type="PIRSF" id="PIRSF018266">
    <property type="entry name" value="FecR"/>
    <property type="match status" value="1"/>
</dbReference>
<evidence type="ECO:0000313" key="4">
    <source>
        <dbReference type="EMBL" id="MEA5257909.1"/>
    </source>
</evidence>
<organism evidence="4 5">
    <name type="scientific">Arcicella aquatica</name>
    <dbReference type="NCBI Taxonomy" id="217141"/>
    <lineage>
        <taxon>Bacteria</taxon>
        <taxon>Pseudomonadati</taxon>
        <taxon>Bacteroidota</taxon>
        <taxon>Cytophagia</taxon>
        <taxon>Cytophagales</taxon>
        <taxon>Flectobacillaceae</taxon>
        <taxon>Arcicella</taxon>
    </lineage>
</organism>
<dbReference type="RefSeq" id="WP_323248611.1">
    <property type="nucleotide sequence ID" value="NZ_JAYFUL010000011.1"/>
</dbReference>
<evidence type="ECO:0000256" key="1">
    <source>
        <dbReference type="SAM" id="Phobius"/>
    </source>
</evidence>
<accession>A0ABU5QM30</accession>
<evidence type="ECO:0000313" key="5">
    <source>
        <dbReference type="Proteomes" id="UP001304671"/>
    </source>
</evidence>
<dbReference type="InterPro" id="IPR006860">
    <property type="entry name" value="FecR"/>
</dbReference>
<reference evidence="4 5" key="1">
    <citation type="submission" date="2023-12" db="EMBL/GenBank/DDBJ databases">
        <title>Novel species of the genus Arcicella isolated from rivers.</title>
        <authorList>
            <person name="Lu H."/>
        </authorList>
    </citation>
    <scope>NUCLEOTIDE SEQUENCE [LARGE SCALE GENOMIC DNA]</scope>
    <source>
        <strain evidence="4 5">LMG 21963</strain>
    </source>
</reference>
<keyword evidence="5" id="KW-1185">Reference proteome</keyword>
<dbReference type="InterPro" id="IPR012373">
    <property type="entry name" value="Ferrdict_sens_TM"/>
</dbReference>
<dbReference type="Pfam" id="PF16344">
    <property type="entry name" value="FecR_C"/>
    <property type="match status" value="1"/>
</dbReference>
<dbReference type="InterPro" id="IPR032508">
    <property type="entry name" value="FecR_C"/>
</dbReference>
<name>A0ABU5QM30_9BACT</name>
<evidence type="ECO:0000259" key="2">
    <source>
        <dbReference type="Pfam" id="PF04773"/>
    </source>
</evidence>
<keyword evidence="1" id="KW-0812">Transmembrane</keyword>
<dbReference type="EMBL" id="JAYFUL010000011">
    <property type="protein sequence ID" value="MEA5257909.1"/>
    <property type="molecule type" value="Genomic_DNA"/>
</dbReference>
<dbReference type="PANTHER" id="PTHR30273:SF2">
    <property type="entry name" value="PROTEIN FECR"/>
    <property type="match status" value="1"/>
</dbReference>
<proteinExistence type="predicted"/>
<feature type="domain" description="FecR protein" evidence="2">
    <location>
        <begin position="149"/>
        <end position="238"/>
    </location>
</feature>
<evidence type="ECO:0000259" key="3">
    <source>
        <dbReference type="Pfam" id="PF16344"/>
    </source>
</evidence>
<feature type="domain" description="Protein FecR C-terminal" evidence="3">
    <location>
        <begin position="297"/>
        <end position="364"/>
    </location>
</feature>